<feature type="transmembrane region" description="Helical" evidence="6">
    <location>
        <begin position="130"/>
        <end position="147"/>
    </location>
</feature>
<evidence type="ECO:0000256" key="3">
    <source>
        <dbReference type="ARBA" id="ARBA00022960"/>
    </source>
</evidence>
<dbReference type="NCBIfam" id="NF037961">
    <property type="entry name" value="RodA_shape"/>
    <property type="match status" value="1"/>
</dbReference>
<dbReference type="GO" id="GO:0015648">
    <property type="term" value="F:lipid-linked peptidoglycan transporter activity"/>
    <property type="evidence" value="ECO:0007669"/>
    <property type="project" value="TreeGrafter"/>
</dbReference>
<dbReference type="Pfam" id="PF01098">
    <property type="entry name" value="FTSW_RODA_SPOVE"/>
    <property type="match status" value="2"/>
</dbReference>
<sequence>MKDLPIKIIWAVVFLSTIGLIVLKSISQHHIGGVFQNPFSKQLLFLGPSVIGAITILFIPRYTIHKYAYALYAISIIFVILPFFGNPHAGTYRWLNIGLPFAIQPSEFAKIFTAIALARYLSDHNLEMKHFISIIIPIILVLIPTSIVMNQPDLGTAIVILAPVLPMLYWSGARPFYLFLLLAPLFSMLMAFHNMAFTIWAIVLGVTIFIARPKTIMSFGLFFGNIFIGLLSPFLWNSLTRYQQNRILTFINPEKDPLGAAYQIIQSKTAIGSGGLFGKGWGDGTQTHLKFLPVQESDFILSVIGEELGFITIFVVLIVFGYLIVQVMKQSYLSKDRFSSLALIGFATIFLSHVFVNTAMTVGLIPVKGLPFPFISAGGSFLIACYLMFGLILKLSVNYSD</sequence>
<evidence type="ECO:0000256" key="2">
    <source>
        <dbReference type="ARBA" id="ARBA00022692"/>
    </source>
</evidence>
<reference evidence="7" key="1">
    <citation type="submission" date="2018-05" db="EMBL/GenBank/DDBJ databases">
        <authorList>
            <person name="Lanie J.A."/>
            <person name="Ng W.-L."/>
            <person name="Kazmierczak K.M."/>
            <person name="Andrzejewski T.M."/>
            <person name="Davidsen T.M."/>
            <person name="Wayne K.J."/>
            <person name="Tettelin H."/>
            <person name="Glass J.I."/>
            <person name="Rusch D."/>
            <person name="Podicherti R."/>
            <person name="Tsui H.-C.T."/>
            <person name="Winkler M.E."/>
        </authorList>
    </citation>
    <scope>NUCLEOTIDE SEQUENCE</scope>
</reference>
<dbReference type="EMBL" id="UINC01003010">
    <property type="protein sequence ID" value="SVA02487.1"/>
    <property type="molecule type" value="Genomic_DNA"/>
</dbReference>
<feature type="transmembrane region" description="Helical" evidence="6">
    <location>
        <begin position="340"/>
        <end position="365"/>
    </location>
</feature>
<keyword evidence="3" id="KW-0133">Cell shape</keyword>
<feature type="transmembrane region" description="Helical" evidence="6">
    <location>
        <begin position="67"/>
        <end position="85"/>
    </location>
</feature>
<evidence type="ECO:0008006" key="8">
    <source>
        <dbReference type="Google" id="ProtNLM"/>
    </source>
</evidence>
<evidence type="ECO:0000256" key="1">
    <source>
        <dbReference type="ARBA" id="ARBA00004141"/>
    </source>
</evidence>
<feature type="transmembrane region" description="Helical" evidence="6">
    <location>
        <begin position="154"/>
        <end position="170"/>
    </location>
</feature>
<evidence type="ECO:0000256" key="4">
    <source>
        <dbReference type="ARBA" id="ARBA00022989"/>
    </source>
</evidence>
<dbReference type="GO" id="GO:0005886">
    <property type="term" value="C:plasma membrane"/>
    <property type="evidence" value="ECO:0007669"/>
    <property type="project" value="TreeGrafter"/>
</dbReference>
<dbReference type="GO" id="GO:0008360">
    <property type="term" value="P:regulation of cell shape"/>
    <property type="evidence" value="ECO:0007669"/>
    <property type="project" value="UniProtKB-KW"/>
</dbReference>
<feature type="transmembrane region" description="Helical" evidence="6">
    <location>
        <begin position="176"/>
        <end position="209"/>
    </location>
</feature>
<dbReference type="InterPro" id="IPR001182">
    <property type="entry name" value="FtsW/RodA"/>
</dbReference>
<evidence type="ECO:0000256" key="5">
    <source>
        <dbReference type="ARBA" id="ARBA00023136"/>
    </source>
</evidence>
<feature type="transmembrane region" description="Helical" evidence="6">
    <location>
        <begin position="371"/>
        <end position="393"/>
    </location>
</feature>
<comment type="subcellular location">
    <subcellularLocation>
        <location evidence="1">Membrane</location>
        <topology evidence="1">Multi-pass membrane protein</topology>
    </subcellularLocation>
</comment>
<keyword evidence="2 6" id="KW-0812">Transmembrane</keyword>
<gene>
    <name evidence="7" type="ORF">METZ01_LOCUS55341</name>
</gene>
<dbReference type="GO" id="GO:0051301">
    <property type="term" value="P:cell division"/>
    <property type="evidence" value="ECO:0007669"/>
    <property type="project" value="InterPro"/>
</dbReference>
<evidence type="ECO:0000313" key="7">
    <source>
        <dbReference type="EMBL" id="SVA02487.1"/>
    </source>
</evidence>
<feature type="transmembrane region" description="Helical" evidence="6">
    <location>
        <begin position="216"/>
        <end position="236"/>
    </location>
</feature>
<feature type="transmembrane region" description="Helical" evidence="6">
    <location>
        <begin position="6"/>
        <end position="23"/>
    </location>
</feature>
<protein>
    <recommendedName>
        <fullName evidence="8">Rod shape-determining protein RodA</fullName>
    </recommendedName>
</protein>
<proteinExistence type="predicted"/>
<keyword evidence="5 6" id="KW-0472">Membrane</keyword>
<keyword evidence="4 6" id="KW-1133">Transmembrane helix</keyword>
<dbReference type="PANTHER" id="PTHR30474:SF1">
    <property type="entry name" value="PEPTIDOGLYCAN GLYCOSYLTRANSFERASE MRDB"/>
    <property type="match status" value="1"/>
</dbReference>
<organism evidence="7">
    <name type="scientific">marine metagenome</name>
    <dbReference type="NCBI Taxonomy" id="408172"/>
    <lineage>
        <taxon>unclassified sequences</taxon>
        <taxon>metagenomes</taxon>
        <taxon>ecological metagenomes</taxon>
    </lineage>
</organism>
<evidence type="ECO:0000256" key="6">
    <source>
        <dbReference type="SAM" id="Phobius"/>
    </source>
</evidence>
<dbReference type="GO" id="GO:0032153">
    <property type="term" value="C:cell division site"/>
    <property type="evidence" value="ECO:0007669"/>
    <property type="project" value="TreeGrafter"/>
</dbReference>
<accession>A0A381SJI2</accession>
<dbReference type="AlphaFoldDB" id="A0A381SJI2"/>
<feature type="transmembrane region" description="Helical" evidence="6">
    <location>
        <begin position="308"/>
        <end position="328"/>
    </location>
</feature>
<dbReference type="PANTHER" id="PTHR30474">
    <property type="entry name" value="CELL CYCLE PROTEIN"/>
    <property type="match status" value="1"/>
</dbReference>
<feature type="transmembrane region" description="Helical" evidence="6">
    <location>
        <begin position="43"/>
        <end position="61"/>
    </location>
</feature>
<name>A0A381SJI2_9ZZZZ</name>